<keyword evidence="4" id="KW-1185">Reference proteome</keyword>
<dbReference type="Pfam" id="PF13435">
    <property type="entry name" value="Cytochrome_C554"/>
    <property type="match status" value="1"/>
</dbReference>
<dbReference type="PANTHER" id="PTHR35038:SF8">
    <property type="entry name" value="C-TYPE POLYHEME CYTOCHROME OMCC"/>
    <property type="match status" value="1"/>
</dbReference>
<dbReference type="RefSeq" id="WP_167964196.1">
    <property type="nucleotide sequence ID" value="NZ_JAATJJ010000001.1"/>
</dbReference>
<sequence length="407" mass="46849">MSKKNIKNGLIFFALLLLTYVWYAIDSRIESNYFQPKVITTHYNGQQYVGSETCKECHLDVYKSHLETAHYNTSAPVSTNSILGNFEPEDNTLSLQGVEYQMIYKNKGFYQEAIYKYPSRDKSTSKMDVVIGSGVKGQSYLTWEEDKLYQLQVSYYRPTNSWINSPSFPATHYKRPVSDDCLKCHVTFARNRDSLGKGNEYYRNQIIYGVDCERCHQPAARHVIYHRENPEEKEPKHILKFNELSRQHSLDACAQCHSGLRAQSLKGSPFSYVVGENLEEHSKNFYTNRPNNKLDVHANQYGLLTSSKCFIESENMDCVTCHNTHKNQRGNASYFNQKCLECHNQGSIVCGAEFNERKKMGNNCITCHMPVSPSKSMMVKLNDTLETSVYVRSHLIGIYDQKEALQE</sequence>
<organism evidence="3 4">
    <name type="scientific">Saonia flava</name>
    <dbReference type="NCBI Taxonomy" id="523696"/>
    <lineage>
        <taxon>Bacteria</taxon>
        <taxon>Pseudomonadati</taxon>
        <taxon>Bacteroidota</taxon>
        <taxon>Flavobacteriia</taxon>
        <taxon>Flavobacteriales</taxon>
        <taxon>Flavobacteriaceae</taxon>
        <taxon>Saonia</taxon>
    </lineage>
</organism>
<dbReference type="EMBL" id="JAATJJ010000001">
    <property type="protein sequence ID" value="NJB71936.1"/>
    <property type="molecule type" value="Genomic_DNA"/>
</dbReference>
<keyword evidence="1" id="KW-0732">Signal</keyword>
<evidence type="ECO:0000313" key="3">
    <source>
        <dbReference type="EMBL" id="NJB71936.1"/>
    </source>
</evidence>
<dbReference type="SUPFAM" id="SSF48695">
    <property type="entry name" value="Multiheme cytochromes"/>
    <property type="match status" value="1"/>
</dbReference>
<protein>
    <recommendedName>
        <fullName evidence="2">Cytochrome c-552/4 domain-containing protein</fullName>
    </recommendedName>
</protein>
<dbReference type="InterPro" id="IPR023155">
    <property type="entry name" value="Cyt_c-552/4"/>
</dbReference>
<accession>A0A846QSI7</accession>
<dbReference type="Proteomes" id="UP000590442">
    <property type="component" value="Unassembled WGS sequence"/>
</dbReference>
<dbReference type="AlphaFoldDB" id="A0A846QSI7"/>
<dbReference type="InterPro" id="IPR051829">
    <property type="entry name" value="Multiheme_Cytochr_ET"/>
</dbReference>
<reference evidence="3 4" key="1">
    <citation type="submission" date="2020-03" db="EMBL/GenBank/DDBJ databases">
        <title>Genomic Encyclopedia of Type Strains, Phase IV (KMG-IV): sequencing the most valuable type-strain genomes for metagenomic binning, comparative biology and taxonomic classification.</title>
        <authorList>
            <person name="Goeker M."/>
        </authorList>
    </citation>
    <scope>NUCLEOTIDE SEQUENCE [LARGE SCALE GENOMIC DNA]</scope>
    <source>
        <strain evidence="3 4">DSM 29762</strain>
    </source>
</reference>
<dbReference type="CDD" id="cd08168">
    <property type="entry name" value="Cytochrom_C3"/>
    <property type="match status" value="1"/>
</dbReference>
<evidence type="ECO:0000313" key="4">
    <source>
        <dbReference type="Proteomes" id="UP000590442"/>
    </source>
</evidence>
<evidence type="ECO:0000259" key="2">
    <source>
        <dbReference type="Pfam" id="PF13435"/>
    </source>
</evidence>
<dbReference type="Gene3D" id="3.90.10.10">
    <property type="entry name" value="Cytochrome C3"/>
    <property type="match status" value="1"/>
</dbReference>
<name>A0A846QSI7_9FLAO</name>
<dbReference type="PANTHER" id="PTHR35038">
    <property type="entry name" value="DISSIMILATORY SULFITE REDUCTASE SIRA"/>
    <property type="match status" value="1"/>
</dbReference>
<proteinExistence type="predicted"/>
<gene>
    <name evidence="3" type="ORF">GGR42_002398</name>
</gene>
<evidence type="ECO:0000256" key="1">
    <source>
        <dbReference type="ARBA" id="ARBA00022729"/>
    </source>
</evidence>
<comment type="caution">
    <text evidence="3">The sequence shown here is derived from an EMBL/GenBank/DDBJ whole genome shotgun (WGS) entry which is preliminary data.</text>
</comment>
<dbReference type="Gene3D" id="1.10.1130.10">
    <property type="entry name" value="Flavocytochrome C3, Chain A"/>
    <property type="match status" value="1"/>
</dbReference>
<dbReference type="InterPro" id="IPR036280">
    <property type="entry name" value="Multihaem_cyt_sf"/>
</dbReference>
<feature type="domain" description="Cytochrome c-552/4" evidence="2">
    <location>
        <begin position="177"/>
        <end position="216"/>
    </location>
</feature>